<feature type="region of interest" description="Disordered" evidence="1">
    <location>
        <begin position="63"/>
        <end position="83"/>
    </location>
</feature>
<dbReference type="EMBL" id="LAVV01004443">
    <property type="protein sequence ID" value="KNZ61443.1"/>
    <property type="molecule type" value="Genomic_DNA"/>
</dbReference>
<comment type="caution">
    <text evidence="3">The sequence shown here is derived from an EMBL/GenBank/DDBJ whole genome shotgun (WGS) entry which is preliminary data.</text>
</comment>
<keyword evidence="2" id="KW-0472">Membrane</keyword>
<accession>A0A0L6VL05</accession>
<dbReference type="VEuPathDB" id="FungiDB:VP01_139g4"/>
<dbReference type="Proteomes" id="UP000037035">
    <property type="component" value="Unassembled WGS sequence"/>
</dbReference>
<keyword evidence="4" id="KW-1185">Reference proteome</keyword>
<evidence type="ECO:0000313" key="3">
    <source>
        <dbReference type="EMBL" id="KNZ61443.1"/>
    </source>
</evidence>
<feature type="transmembrane region" description="Helical" evidence="2">
    <location>
        <begin position="263"/>
        <end position="285"/>
    </location>
</feature>
<gene>
    <name evidence="3" type="ORF">VP01_139g4</name>
</gene>
<sequence>MGAKKLGDRFLPLSYRTANLLMDVISLKRNRQRTRRANIVCNRWYLRYPSLANLQSQRKEVSSARFSHPCRSQDHRKSQGETTVRHWNPRKNHAHTFNFHRIVSSYSGPHRQGATDTSQRPCLNLVWHWGVSVSLLVQDEPREDIPWLKNLGDYRHLWQVSWQHYRQTYRSLITPNNRKGRKQKTTRFPPILYPSGDFTKRVQFSLGHLGEWRASHQNKVWNLESESPDYEIYKMVSHQVVCTNCLARYKGAPLYLTRQGVHVAFFFGLMALVVEHCLLVLHIFLNASKHCFYRMNDVFRFPILQKDPSGLVSQHNFLTQLVGPNGLGFCHLLPEKIGSASPGYICFECCDDIHVKMCIEFCGNDSSYSLIFNRLKYLRILVCQIEYFFYKFSGLIGEPLWFRILRHTQILGRNLRQWTEKSFDTHKIPGTTPLLCNLIFIYCWTCGGGIGFPLIRNSSTDQFTRKNIILNFYEL</sequence>
<keyword evidence="2" id="KW-0812">Transmembrane</keyword>
<name>A0A0L6VL05_9BASI</name>
<protein>
    <submittedName>
        <fullName evidence="3">Uncharacterized protein</fullName>
    </submittedName>
</protein>
<organism evidence="3 4">
    <name type="scientific">Puccinia sorghi</name>
    <dbReference type="NCBI Taxonomy" id="27349"/>
    <lineage>
        <taxon>Eukaryota</taxon>
        <taxon>Fungi</taxon>
        <taxon>Dikarya</taxon>
        <taxon>Basidiomycota</taxon>
        <taxon>Pucciniomycotina</taxon>
        <taxon>Pucciniomycetes</taxon>
        <taxon>Pucciniales</taxon>
        <taxon>Pucciniaceae</taxon>
        <taxon>Puccinia</taxon>
    </lineage>
</organism>
<reference evidence="3 4" key="1">
    <citation type="submission" date="2015-08" db="EMBL/GenBank/DDBJ databases">
        <title>Next Generation Sequencing and Analysis of the Genome of Puccinia sorghi L Schw, the Causal Agent of Maize Common Rust.</title>
        <authorList>
            <person name="Rochi L."/>
            <person name="Burguener G."/>
            <person name="Darino M."/>
            <person name="Turjanski A."/>
            <person name="Kreff E."/>
            <person name="Dieguez M.J."/>
            <person name="Sacco F."/>
        </authorList>
    </citation>
    <scope>NUCLEOTIDE SEQUENCE [LARGE SCALE GENOMIC DNA]</scope>
    <source>
        <strain evidence="3 4">RO10H11247</strain>
    </source>
</reference>
<proteinExistence type="predicted"/>
<dbReference type="AlphaFoldDB" id="A0A0L6VL05"/>
<evidence type="ECO:0000256" key="1">
    <source>
        <dbReference type="SAM" id="MobiDB-lite"/>
    </source>
</evidence>
<evidence type="ECO:0000313" key="4">
    <source>
        <dbReference type="Proteomes" id="UP000037035"/>
    </source>
</evidence>
<keyword evidence="2" id="KW-1133">Transmembrane helix</keyword>
<evidence type="ECO:0000256" key="2">
    <source>
        <dbReference type="SAM" id="Phobius"/>
    </source>
</evidence>